<dbReference type="RefSeq" id="WP_043375664.1">
    <property type="nucleotide sequence ID" value="NZ_KN039946.1"/>
</dbReference>
<feature type="signal peptide" evidence="2">
    <location>
        <begin position="1"/>
        <end position="25"/>
    </location>
</feature>
<protein>
    <recommendedName>
        <fullName evidence="5">Lipoprotein</fullName>
    </recommendedName>
</protein>
<accession>A0A086N6Q6</accession>
<keyword evidence="2" id="KW-0732">Signal</keyword>
<feature type="region of interest" description="Disordered" evidence="1">
    <location>
        <begin position="29"/>
        <end position="59"/>
    </location>
</feature>
<evidence type="ECO:0000256" key="1">
    <source>
        <dbReference type="SAM" id="MobiDB-lite"/>
    </source>
</evidence>
<dbReference type="PANTHER" id="PTHR38589">
    <property type="entry name" value="BLR0621 PROTEIN"/>
    <property type="match status" value="1"/>
</dbReference>
<dbReference type="EMBL" id="JNFQ01000001">
    <property type="protein sequence ID" value="KFG76824.1"/>
    <property type="molecule type" value="Genomic_DNA"/>
</dbReference>
<feature type="compositionally biased region" description="Low complexity" evidence="1">
    <location>
        <begin position="36"/>
        <end position="49"/>
    </location>
</feature>
<evidence type="ECO:0008006" key="5">
    <source>
        <dbReference type="Google" id="ProtNLM"/>
    </source>
</evidence>
<dbReference type="HOGENOM" id="CLU_079606_0_0_11"/>
<evidence type="ECO:0000313" key="4">
    <source>
        <dbReference type="Proteomes" id="UP000029095"/>
    </source>
</evidence>
<reference evidence="3 4" key="1">
    <citation type="submission" date="2014-05" db="EMBL/GenBank/DDBJ databases">
        <title>Complete genome sequence of the Streptomyces mutabilis TRM45540.</title>
        <authorList>
            <person name="Luo X."/>
            <person name="Zhang L."/>
        </authorList>
    </citation>
    <scope>NUCLEOTIDE SEQUENCE [LARGE SCALE GENOMIC DNA]</scope>
    <source>
        <strain evidence="3 4">TRM45540</strain>
    </source>
</reference>
<evidence type="ECO:0000256" key="2">
    <source>
        <dbReference type="SAM" id="SignalP"/>
    </source>
</evidence>
<gene>
    <name evidence="3" type="ORF">FM21_12290</name>
</gene>
<name>A0A086N6Q6_9ACTN</name>
<comment type="caution">
    <text evidence="3">The sequence shown here is derived from an EMBL/GenBank/DDBJ whole genome shotgun (WGS) entry which is preliminary data.</text>
</comment>
<keyword evidence="4" id="KW-1185">Reference proteome</keyword>
<evidence type="ECO:0000313" key="3">
    <source>
        <dbReference type="EMBL" id="KFG76824.1"/>
    </source>
</evidence>
<dbReference type="STRING" id="1915400.FM21_12290"/>
<dbReference type="PROSITE" id="PS51257">
    <property type="entry name" value="PROKAR_LIPOPROTEIN"/>
    <property type="match status" value="1"/>
</dbReference>
<dbReference type="AlphaFoldDB" id="A0A086N6Q6"/>
<proteinExistence type="predicted"/>
<feature type="chain" id="PRO_5038639162" description="Lipoprotein" evidence="2">
    <location>
        <begin position="26"/>
        <end position="249"/>
    </location>
</feature>
<sequence length="249" mass="26401">MRSGAARRTAAASAALGFLATALSACVGPSGHDAADPASARPSASRGGATADPTRIPGVGDRIQRRIPADSRQVVAVYGEGRDSADSTVVLYAKQGSAWHRARGWAAHNGKKGWTTDHRENDRRSPVGVFTLSDAGGVLPDPDPAPGAGLPYTRSDAFAAPRWWAKSYWHDFDYVIAIDYNRVKGTPPNDPTRPEGASKGGSIWLHMDHGSGTSACVSLPEQGMEYLLRTLDPDLHPVVVMGDRAHLEA</sequence>
<organism evidence="3 4">
    <name type="scientific">Streptomyces mutabilis</name>
    <dbReference type="NCBI Taxonomy" id="67332"/>
    <lineage>
        <taxon>Bacteria</taxon>
        <taxon>Bacillati</taxon>
        <taxon>Actinomycetota</taxon>
        <taxon>Actinomycetes</taxon>
        <taxon>Kitasatosporales</taxon>
        <taxon>Streptomycetaceae</taxon>
        <taxon>Streptomyces</taxon>
    </lineage>
</organism>
<dbReference type="PANTHER" id="PTHR38589:SF1">
    <property type="entry name" value="BLR0621 PROTEIN"/>
    <property type="match status" value="1"/>
</dbReference>
<dbReference type="Proteomes" id="UP000029095">
    <property type="component" value="Unassembled WGS sequence"/>
</dbReference>